<dbReference type="Pfam" id="PF01544">
    <property type="entry name" value="CorA"/>
    <property type="match status" value="1"/>
</dbReference>
<dbReference type="GO" id="GO:0015095">
    <property type="term" value="F:magnesium ion transmembrane transporter activity"/>
    <property type="evidence" value="ECO:0007669"/>
    <property type="project" value="TreeGrafter"/>
</dbReference>
<dbReference type="AlphaFoldDB" id="A0A7G5GNA0"/>
<evidence type="ECO:0000313" key="13">
    <source>
        <dbReference type="EMBL" id="QMW00342.1"/>
    </source>
</evidence>
<keyword evidence="7 12" id="KW-1133">Transmembrane helix</keyword>
<evidence type="ECO:0000256" key="7">
    <source>
        <dbReference type="ARBA" id="ARBA00022989"/>
    </source>
</evidence>
<feature type="transmembrane region" description="Helical" evidence="12">
    <location>
        <begin position="274"/>
        <end position="294"/>
    </location>
</feature>
<dbReference type="EMBL" id="CP059732">
    <property type="protein sequence ID" value="QMW00342.1"/>
    <property type="molecule type" value="Genomic_DNA"/>
</dbReference>
<keyword evidence="8" id="KW-0406">Ion transport</keyword>
<comment type="catalytic activity">
    <reaction evidence="10">
        <text>Mg(2+)(in) = Mg(2+)(out)</text>
        <dbReference type="Rhea" id="RHEA:29827"/>
        <dbReference type="ChEBI" id="CHEBI:18420"/>
    </reaction>
</comment>
<keyword evidence="3" id="KW-0813">Transport</keyword>
<sequence length="301" mass="34542">MQQELASPTKHAFTWLDLNDPSPDELNKVAKQYDLYYTVIKDCLEPDHLPKFESIGPVNFIITRIYNPDKDTDGDTIQELSNKIAIFYSKEFIITVHRSSQPVLDEIKNRFVDPGHCGSTSELTIRIVRWVLNSYIDPGLALAKELDDYESALFLGKPTKQVLQQLYYLKRKASSAKRILSLTEDILHCLQRSEGDSPVLQDTLDLHLKARTIYEQLEEAATHLLTIYLSMASQRTNEVMRVLTVFSAFFLPLTFIVGIYGMNFERMPELTWRYGYPTTLLVMIGVAGGIYGWFKRVGMRD</sequence>
<dbReference type="Gene3D" id="3.30.460.20">
    <property type="entry name" value="CorA soluble domain-like"/>
    <property type="match status" value="1"/>
</dbReference>
<gene>
    <name evidence="13" type="ORF">H3H32_20225</name>
</gene>
<accession>A0A7G5GNA0</accession>
<dbReference type="RefSeq" id="WP_182457459.1">
    <property type="nucleotide sequence ID" value="NZ_CP059732.1"/>
</dbReference>
<evidence type="ECO:0000256" key="8">
    <source>
        <dbReference type="ARBA" id="ARBA00023065"/>
    </source>
</evidence>
<keyword evidence="4" id="KW-1003">Cell membrane</keyword>
<evidence type="ECO:0000256" key="5">
    <source>
        <dbReference type="ARBA" id="ARBA00022692"/>
    </source>
</evidence>
<dbReference type="InterPro" id="IPR045861">
    <property type="entry name" value="CorA_cytoplasmic_dom"/>
</dbReference>
<evidence type="ECO:0000256" key="3">
    <source>
        <dbReference type="ARBA" id="ARBA00022448"/>
    </source>
</evidence>
<keyword evidence="14" id="KW-1185">Reference proteome</keyword>
<dbReference type="GO" id="GO:0000287">
    <property type="term" value="F:magnesium ion binding"/>
    <property type="evidence" value="ECO:0007669"/>
    <property type="project" value="TreeGrafter"/>
</dbReference>
<comment type="similarity">
    <text evidence="2">Belongs to the CorA metal ion transporter (MIT) (TC 1.A.35) family.</text>
</comment>
<comment type="function">
    <text evidence="11">Mediates influx of magnesium ions. Alternates between open and closed states. Activated by low cytoplasmic Mg(2+) levels. Inactive when cytoplasmic Mg(2+) levels are high.</text>
</comment>
<dbReference type="PANTHER" id="PTHR46494:SF1">
    <property type="entry name" value="CORA FAMILY METAL ION TRANSPORTER (EUROFUNG)"/>
    <property type="match status" value="1"/>
</dbReference>
<dbReference type="GO" id="GO:0005886">
    <property type="term" value="C:plasma membrane"/>
    <property type="evidence" value="ECO:0007669"/>
    <property type="project" value="UniProtKB-SubCell"/>
</dbReference>
<name>A0A7G5GNA0_9BACT</name>
<dbReference type="Gene3D" id="1.20.58.340">
    <property type="entry name" value="Magnesium transport protein CorA, transmembrane region"/>
    <property type="match status" value="2"/>
</dbReference>
<evidence type="ECO:0000256" key="9">
    <source>
        <dbReference type="ARBA" id="ARBA00023136"/>
    </source>
</evidence>
<proteinExistence type="inferred from homology"/>
<organism evidence="13 14">
    <name type="scientific">Spirosoma foliorum</name>
    <dbReference type="NCBI Taxonomy" id="2710596"/>
    <lineage>
        <taxon>Bacteria</taxon>
        <taxon>Pseudomonadati</taxon>
        <taxon>Bacteroidota</taxon>
        <taxon>Cytophagia</taxon>
        <taxon>Cytophagales</taxon>
        <taxon>Cytophagaceae</taxon>
        <taxon>Spirosoma</taxon>
    </lineage>
</organism>
<evidence type="ECO:0000256" key="12">
    <source>
        <dbReference type="SAM" id="Phobius"/>
    </source>
</evidence>
<dbReference type="SUPFAM" id="SSF144083">
    <property type="entry name" value="Magnesium transport protein CorA, transmembrane region"/>
    <property type="match status" value="1"/>
</dbReference>
<reference evidence="13 14" key="1">
    <citation type="submission" date="2020-07" db="EMBL/GenBank/DDBJ databases">
        <title>Spirosoma foliorum sp. nov., isolated from the leaves on the Nejang mountain Korea, Republic of.</title>
        <authorList>
            <person name="Ho H."/>
            <person name="Lee Y.-J."/>
            <person name="Nurcahyanto D.-A."/>
            <person name="Kim S.-G."/>
        </authorList>
    </citation>
    <scope>NUCLEOTIDE SEQUENCE [LARGE SCALE GENOMIC DNA]</scope>
    <source>
        <strain evidence="13 14">PL0136</strain>
    </source>
</reference>
<evidence type="ECO:0000256" key="10">
    <source>
        <dbReference type="ARBA" id="ARBA00034269"/>
    </source>
</evidence>
<keyword evidence="6" id="KW-0460">Magnesium</keyword>
<evidence type="ECO:0000256" key="6">
    <source>
        <dbReference type="ARBA" id="ARBA00022842"/>
    </source>
</evidence>
<dbReference type="FunFam" id="1.20.58.340:FF:000004">
    <property type="entry name" value="Magnesium transport protein CorA"/>
    <property type="match status" value="1"/>
</dbReference>
<keyword evidence="9 12" id="KW-0472">Membrane</keyword>
<dbReference type="CDD" id="cd12832">
    <property type="entry name" value="TmCorA-like_u3"/>
    <property type="match status" value="1"/>
</dbReference>
<evidence type="ECO:0000256" key="1">
    <source>
        <dbReference type="ARBA" id="ARBA00004651"/>
    </source>
</evidence>
<evidence type="ECO:0000256" key="2">
    <source>
        <dbReference type="ARBA" id="ARBA00009765"/>
    </source>
</evidence>
<keyword evidence="5 12" id="KW-0812">Transmembrane</keyword>
<feature type="transmembrane region" description="Helical" evidence="12">
    <location>
        <begin position="239"/>
        <end position="262"/>
    </location>
</feature>
<evidence type="ECO:0000313" key="14">
    <source>
        <dbReference type="Proteomes" id="UP000515369"/>
    </source>
</evidence>
<evidence type="ECO:0000256" key="4">
    <source>
        <dbReference type="ARBA" id="ARBA00022475"/>
    </source>
</evidence>
<protein>
    <submittedName>
        <fullName evidence="13">Magnesium transporter CorA</fullName>
    </submittedName>
</protein>
<dbReference type="PANTHER" id="PTHR46494">
    <property type="entry name" value="CORA FAMILY METAL ION TRANSPORTER (EUROFUNG)"/>
    <property type="match status" value="1"/>
</dbReference>
<dbReference type="InterPro" id="IPR045863">
    <property type="entry name" value="CorA_TM1_TM2"/>
</dbReference>
<dbReference type="SUPFAM" id="SSF143865">
    <property type="entry name" value="CorA soluble domain-like"/>
    <property type="match status" value="1"/>
</dbReference>
<dbReference type="KEGG" id="sfol:H3H32_20225"/>
<dbReference type="GO" id="GO:0015087">
    <property type="term" value="F:cobalt ion transmembrane transporter activity"/>
    <property type="evidence" value="ECO:0007669"/>
    <property type="project" value="TreeGrafter"/>
</dbReference>
<comment type="subcellular location">
    <subcellularLocation>
        <location evidence="1">Cell membrane</location>
        <topology evidence="1">Multi-pass membrane protein</topology>
    </subcellularLocation>
</comment>
<dbReference type="Proteomes" id="UP000515369">
    <property type="component" value="Chromosome"/>
</dbReference>
<evidence type="ECO:0000256" key="11">
    <source>
        <dbReference type="ARBA" id="ARBA00045497"/>
    </source>
</evidence>
<dbReference type="GO" id="GO:0050897">
    <property type="term" value="F:cobalt ion binding"/>
    <property type="evidence" value="ECO:0007669"/>
    <property type="project" value="TreeGrafter"/>
</dbReference>
<dbReference type="InterPro" id="IPR002523">
    <property type="entry name" value="MgTranspt_CorA/ZnTranspt_ZntB"/>
</dbReference>